<dbReference type="SUPFAM" id="SSF110296">
    <property type="entry name" value="Oligoxyloglucan reducing end-specific cellobiohydrolase"/>
    <property type="match status" value="2"/>
</dbReference>
<evidence type="ECO:0000313" key="3">
    <source>
        <dbReference type="Proteomes" id="UP000537326"/>
    </source>
</evidence>
<evidence type="ECO:0000313" key="2">
    <source>
        <dbReference type="EMBL" id="NYI08625.1"/>
    </source>
</evidence>
<accession>A0A7Y9YAI9</accession>
<dbReference type="Gene3D" id="2.60.120.260">
    <property type="entry name" value="Galactose-binding domain-like"/>
    <property type="match status" value="1"/>
</dbReference>
<dbReference type="RefSeq" id="WP_179529716.1">
    <property type="nucleotide sequence ID" value="NZ_BAAAPP010000002.1"/>
</dbReference>
<protein>
    <submittedName>
        <fullName evidence="2">Uncharacterized protein</fullName>
    </submittedName>
</protein>
<dbReference type="EMBL" id="JACBZI010000001">
    <property type="protein sequence ID" value="NYI08625.1"/>
    <property type="molecule type" value="Genomic_DNA"/>
</dbReference>
<comment type="caution">
    <text evidence="2">The sequence shown here is derived from an EMBL/GenBank/DDBJ whole genome shotgun (WGS) entry which is preliminary data.</text>
</comment>
<feature type="region of interest" description="Disordered" evidence="1">
    <location>
        <begin position="1059"/>
        <end position="1082"/>
    </location>
</feature>
<dbReference type="Proteomes" id="UP000537326">
    <property type="component" value="Unassembled WGS sequence"/>
</dbReference>
<name>A0A7Y9YAI9_9ACTN</name>
<organism evidence="2 3">
    <name type="scientific">Nocardioides marinus</name>
    <dbReference type="NCBI Taxonomy" id="374514"/>
    <lineage>
        <taxon>Bacteria</taxon>
        <taxon>Bacillati</taxon>
        <taxon>Actinomycetota</taxon>
        <taxon>Actinomycetes</taxon>
        <taxon>Propionibacteriales</taxon>
        <taxon>Nocardioidaceae</taxon>
        <taxon>Nocardioides</taxon>
    </lineage>
</organism>
<evidence type="ECO:0000256" key="1">
    <source>
        <dbReference type="SAM" id="MobiDB-lite"/>
    </source>
</evidence>
<dbReference type="AlphaFoldDB" id="A0A7Y9YAI9"/>
<gene>
    <name evidence="2" type="ORF">BKA05_000140</name>
</gene>
<reference evidence="2 3" key="1">
    <citation type="submission" date="2020-07" db="EMBL/GenBank/DDBJ databases">
        <title>Sequencing the genomes of 1000 actinobacteria strains.</title>
        <authorList>
            <person name="Klenk H.-P."/>
        </authorList>
    </citation>
    <scope>NUCLEOTIDE SEQUENCE [LARGE SCALE GENOMIC DNA]</scope>
    <source>
        <strain evidence="2 3">DSM 18248</strain>
    </source>
</reference>
<dbReference type="Gene3D" id="2.130.10.10">
    <property type="entry name" value="YVTN repeat-like/Quinoprotein amine dehydrogenase"/>
    <property type="match status" value="2"/>
</dbReference>
<proteinExistence type="predicted"/>
<dbReference type="InterPro" id="IPR015943">
    <property type="entry name" value="WD40/YVTN_repeat-like_dom_sf"/>
</dbReference>
<keyword evidence="3" id="KW-1185">Reference proteome</keyword>
<sequence>MALRHRWLAVVTAFALVLAGVLAVMQLRASETRTAAAPIGECAPGFQPVHDALREVRAEMRTEEDFEELREDGEAGEESREAELVREAMRELPMLQGTDPDDWDSLCVVSKRPESLKELNALFDTRAISRLAPFGAYDDGAATAAARQSATLSRASVPGTAGKAKAYGKGPLIVDDENYPQVNGLGLEDNMGRIDDYAWDPKGRRLFAAVGSGGIWRSDNLAASWKDATGNLPTTVTGAVGWTKAKGGTLLALTGEPTFGSSAYTGLGAYWSGNLGKSWKRSKGVPAGALGFAIAVDPTSPKKVYAATQYGLFVSTNAGRSYKNAKLPTGPCAGVTNMSKKPQCALASVVTDVVVVEPGGVNTETEAGTVVASVGWRGGQRTNPDGSVQSPNNGIYRSGNGKPGSFEKLETTGFAAQDAIGRTELGHAVGPEQDHDFLYAIVQDANLLNNGGLLGIDAPEGFSSPLGSTVLNGIYVSDDFGQSWTVMATGTTLAADPTTGSALIGTGTATGYQPGVQGWYNLWVQPDPSRATASGVPTRMAFGLEELWSNDLPQLGQPLDGTTPVHFGVIGKYFGGDSCLLLNVGLPACPTDRDPTDDNSTTHPDQQDGIWILDPEADNGVQLVVGNDGGAYRYRFEEDSDEELDNANWGRGDQKGFQTLLPYWAAMANDGTVWAGLQDNGNLKIDGKTRKQYETYGGDGFFTAVDPYDSNISYEEYTNAAISVTTDGGSSWSSIDPGLTAARFANPFAMDPTNAQHLVTAGREVVETLIGPSTTSGFTDAADADESTSTWVKVFDLGTRTAPGDAAASSSATDPDNSMTAITTRGDATYVGFCGQCDTLNKLVDSGPVFQNGLATNVGGDKRPKAGTSNGWHVAKAKGLPNRYITSIAIDPDRSKTIYVTVGGYTRRWMPPGAAGDTNKAIGKGHLFRSTNGGKSFKDITGNLPDSPATAVTVRKNQLLVGTDVGAFASGPNGKLESKPRFARLKGMPPAPVSSIQLKPDNPNLAVLALFGRGVWTYKFSQKVKVPVVNTGGGGSNAPKLDEVVESFDFEDGAQGWTASGFPGRWAQGSPGHGKGTAEDAGGSAWAAAGPLGYTDLADATLTSPAVDMPKGKGLLQWWMRLDTEGGYDIATLEISQDGGDSWQLLGSYSGGNPDAPGWSKYTAPIAAGGGEVIVRFHFTADEICSNLGGPICSSTSGWDGIRVDDFVLGTAK</sequence>